<dbReference type="EMBL" id="PRFA01000044">
    <property type="protein sequence ID" value="PWU91220.1"/>
    <property type="molecule type" value="Genomic_DNA"/>
</dbReference>
<dbReference type="VEuPathDB" id="TriTrypDB:TcBrA4_0034400"/>
<evidence type="ECO:0000313" key="2">
    <source>
        <dbReference type="Proteomes" id="UP000246121"/>
    </source>
</evidence>
<dbReference type="VEuPathDB" id="TriTrypDB:TCDM_14476"/>
<comment type="caution">
    <text evidence="1">The sequence shown here is derived from an EMBL/GenBank/DDBJ whole genome shotgun (WGS) entry which is preliminary data.</text>
</comment>
<dbReference type="VEuPathDB" id="TriTrypDB:TcCL_Unassigned02046"/>
<dbReference type="VEuPathDB" id="TriTrypDB:TcG_08985"/>
<dbReference type="VEuPathDB" id="TriTrypDB:C4B63_44g247"/>
<accession>A0A2V2V4B8</accession>
<name>A0A2V2V4B8_TRYCR</name>
<evidence type="ECO:0000313" key="1">
    <source>
        <dbReference type="EMBL" id="PWU91220.1"/>
    </source>
</evidence>
<dbReference type="VEuPathDB" id="TriTrypDB:TcCLB.433677.10"/>
<dbReference type="VEuPathDB" id="TriTrypDB:TcCLB.507583.10"/>
<organism evidence="1 2">
    <name type="scientific">Trypanosoma cruzi</name>
    <dbReference type="NCBI Taxonomy" id="5693"/>
    <lineage>
        <taxon>Eukaryota</taxon>
        <taxon>Discoba</taxon>
        <taxon>Euglenozoa</taxon>
        <taxon>Kinetoplastea</taxon>
        <taxon>Metakinetoplastina</taxon>
        <taxon>Trypanosomatida</taxon>
        <taxon>Trypanosomatidae</taxon>
        <taxon>Trypanosoma</taxon>
        <taxon>Schizotrypanum</taxon>
    </lineage>
</organism>
<dbReference type="Proteomes" id="UP000246121">
    <property type="component" value="Unassembled WGS sequence"/>
</dbReference>
<reference evidence="1 2" key="1">
    <citation type="journal article" date="2018" name="Microb. Genom.">
        <title>Expanding an expanded genome: long-read sequencing of Trypanosoma cruzi.</title>
        <authorList>
            <person name="Berna L."/>
            <person name="Rodriguez M."/>
            <person name="Chiribao M.L."/>
            <person name="Parodi-Talice A."/>
            <person name="Pita S."/>
            <person name="Rijo G."/>
            <person name="Alvarez-Valin F."/>
            <person name="Robello C."/>
        </authorList>
    </citation>
    <scope>NUCLEOTIDE SEQUENCE [LARGE SCALE GENOMIC DNA]</scope>
    <source>
        <strain evidence="1 2">Dm28c</strain>
    </source>
</reference>
<gene>
    <name evidence="1" type="ORF">C4B63_44g247</name>
</gene>
<dbReference type="VEuPathDB" id="TriTrypDB:BCY84_21576"/>
<dbReference type="VEuPathDB" id="TriTrypDB:C3747_98g161"/>
<proteinExistence type="predicted"/>
<dbReference type="AlphaFoldDB" id="A0A2V2V4B8"/>
<sequence length="163" mass="18714">MAPPSSSACDPRAYLHERVRQHYLEVLPSRWRAVFFRLAKNTQLRQKNDVIAETHLLSEIQADFDLIHALLDEEHRVYREGVACLCSQALNGKSETERWTASRHLLQGMLSCIAMKEILIAHWKNDLVDISPNTLRVYCHACISHPHVSETDIERLLALYAVS</sequence>
<dbReference type="VEuPathDB" id="TriTrypDB:TcYC6_0107650"/>
<protein>
    <submittedName>
        <fullName evidence="1">Uncharacterized protein</fullName>
    </submittedName>
</protein>
<dbReference type="VEuPathDB" id="TriTrypDB:TcCLB.509951.20"/>